<dbReference type="EMBL" id="JAGIOO010000001">
    <property type="protein sequence ID" value="MBP2477664.1"/>
    <property type="molecule type" value="Genomic_DNA"/>
</dbReference>
<proteinExistence type="predicted"/>
<keyword evidence="1" id="KW-0175">Coiled coil</keyword>
<evidence type="ECO:0000313" key="3">
    <source>
        <dbReference type="EMBL" id="MBP2477664.1"/>
    </source>
</evidence>
<reference evidence="3 4" key="1">
    <citation type="submission" date="2021-03" db="EMBL/GenBank/DDBJ databases">
        <title>Sequencing the genomes of 1000 actinobacteria strains.</title>
        <authorList>
            <person name="Klenk H.-P."/>
        </authorList>
    </citation>
    <scope>NUCLEOTIDE SEQUENCE [LARGE SCALE GENOMIC DNA]</scope>
    <source>
        <strain evidence="3 4">DSM 44580</strain>
    </source>
</reference>
<evidence type="ECO:0000256" key="1">
    <source>
        <dbReference type="SAM" id="Coils"/>
    </source>
</evidence>
<name>A0ABS5AM64_9PSEU</name>
<gene>
    <name evidence="3" type="ORF">JOF53_006536</name>
</gene>
<feature type="compositionally biased region" description="Basic and acidic residues" evidence="2">
    <location>
        <begin position="38"/>
        <end position="51"/>
    </location>
</feature>
<dbReference type="Proteomes" id="UP001519363">
    <property type="component" value="Unassembled WGS sequence"/>
</dbReference>
<evidence type="ECO:0000256" key="2">
    <source>
        <dbReference type="SAM" id="MobiDB-lite"/>
    </source>
</evidence>
<protein>
    <submittedName>
        <fullName evidence="3">Uncharacterized protein</fullName>
    </submittedName>
</protein>
<organism evidence="3 4">
    <name type="scientific">Crossiella equi</name>
    <dbReference type="NCBI Taxonomy" id="130796"/>
    <lineage>
        <taxon>Bacteria</taxon>
        <taxon>Bacillati</taxon>
        <taxon>Actinomycetota</taxon>
        <taxon>Actinomycetes</taxon>
        <taxon>Pseudonocardiales</taxon>
        <taxon>Pseudonocardiaceae</taxon>
        <taxon>Crossiella</taxon>
    </lineage>
</organism>
<accession>A0ABS5AM64</accession>
<feature type="coiled-coil region" evidence="1">
    <location>
        <begin position="145"/>
        <end position="218"/>
    </location>
</feature>
<feature type="region of interest" description="Disordered" evidence="2">
    <location>
        <begin position="16"/>
        <end position="51"/>
    </location>
</feature>
<sequence>MNTPHRWRLPALFGATRHPVPAATPQGIGAPAAAEPEVPARESGERPATWRHDPACAGCRDYALLLNREHGAREQYYRVGLQHLDQLHDLRTRLIRHLKAHHPLRTEELKRTGHPLTAHSPNELLLGALSQWDSIAEGELRNRITAQLERDQHDLRARAAELERTLTHTTDRRGRDEQSAQDRIKALRGQLDTKTTALQQAEQDRRELSLAVTLLAERLAERGQELPQLNHPLAWYGTWTETKPALRPGPGPGGSKPGRWPAISRLYQRQWGQPLLQRIWSGTVWTRTRLLTVAPGPRPSEFLDALVAEQLLRLHDAPAAGLLTVEDNLRALADELNATLPARKPSPATAVLGVADRLTDGHRRLLFRAVAAADQDHHVTVIQRRQGHLPLLRLTTRQGPSMPARWLLPWLPDCPDLLTDLLTRARSRDAELGLTVATTRPATGADDAEWGQLLRSQGYDPQTAKRLWLPTP</sequence>
<keyword evidence="4" id="KW-1185">Reference proteome</keyword>
<dbReference type="RefSeq" id="WP_086785192.1">
    <property type="nucleotide sequence ID" value="NZ_JAGIOO010000001.1"/>
</dbReference>
<comment type="caution">
    <text evidence="3">The sequence shown here is derived from an EMBL/GenBank/DDBJ whole genome shotgun (WGS) entry which is preliminary data.</text>
</comment>
<evidence type="ECO:0000313" key="4">
    <source>
        <dbReference type="Proteomes" id="UP001519363"/>
    </source>
</evidence>